<keyword evidence="3" id="KW-0479">Metal-binding</keyword>
<dbReference type="GO" id="GO:0010945">
    <property type="term" value="F:coenzyme A diphosphatase activity"/>
    <property type="evidence" value="ECO:0007669"/>
    <property type="project" value="InterPro"/>
</dbReference>
<dbReference type="SUPFAM" id="SSF55811">
    <property type="entry name" value="Nudix"/>
    <property type="match status" value="1"/>
</dbReference>
<sequence length="216" mass="22729">MTSQPSAAALPDWLLPMEKLAQNVLAEQLSRFVPPPEGGRESAVLVLFGEGELGPDLLIIQRASTVSSHAGQPAFPGGAVDDSDSSVVAAALREAEEETGVDPSGVHIFGTLPALFLPASGFVVTPVLGWWHSSSPVGVVDPGEVESVLRIPVSEFLDPANRMLVVHPSGYEGPGFEVGGLLVWGFTAGLLSRLFALAGWELAWDSSVTRTPPEPW</sequence>
<reference evidence="10" key="1">
    <citation type="submission" date="2020-05" db="EMBL/GenBank/DDBJ databases">
        <authorList>
            <person name="Chiriac C."/>
            <person name="Salcher M."/>
            <person name="Ghai R."/>
            <person name="Kavagutti S V."/>
        </authorList>
    </citation>
    <scope>NUCLEOTIDE SEQUENCE</scope>
</reference>
<dbReference type="GO" id="GO:0046872">
    <property type="term" value="F:metal ion binding"/>
    <property type="evidence" value="ECO:0007669"/>
    <property type="project" value="UniProtKB-KW"/>
</dbReference>
<dbReference type="PANTHER" id="PTHR12992:SF11">
    <property type="entry name" value="MITOCHONDRIAL COENZYME A DIPHOSPHATASE NUDT8"/>
    <property type="match status" value="1"/>
</dbReference>
<keyword evidence="4" id="KW-0378">Hydrolase</keyword>
<dbReference type="PANTHER" id="PTHR12992">
    <property type="entry name" value="NUDIX HYDROLASE"/>
    <property type="match status" value="1"/>
</dbReference>
<proteinExistence type="predicted"/>
<comment type="cofactor">
    <cofactor evidence="2">
        <name>Mg(2+)</name>
        <dbReference type="ChEBI" id="CHEBI:18420"/>
    </cofactor>
</comment>
<dbReference type="Gene3D" id="3.90.79.10">
    <property type="entry name" value="Nucleoside Triphosphate Pyrophosphohydrolase"/>
    <property type="match status" value="1"/>
</dbReference>
<evidence type="ECO:0000256" key="3">
    <source>
        <dbReference type="ARBA" id="ARBA00022723"/>
    </source>
</evidence>
<keyword evidence="5" id="KW-0460">Magnesium</keyword>
<gene>
    <name evidence="8" type="ORF">UFOPK3268_00700</name>
    <name evidence="9" type="ORF">UFOPK3752_00997</name>
    <name evidence="10" type="ORF">UFOPK4150_01065</name>
</gene>
<dbReference type="CDD" id="cd03426">
    <property type="entry name" value="NUDIX_CoAse_Nudt7"/>
    <property type="match status" value="1"/>
</dbReference>
<dbReference type="EMBL" id="CAFBIZ010000071">
    <property type="protein sequence ID" value="CAB4849008.1"/>
    <property type="molecule type" value="Genomic_DNA"/>
</dbReference>
<evidence type="ECO:0000313" key="10">
    <source>
        <dbReference type="EMBL" id="CAB5031873.1"/>
    </source>
</evidence>
<dbReference type="PROSITE" id="PS51462">
    <property type="entry name" value="NUDIX"/>
    <property type="match status" value="1"/>
</dbReference>
<dbReference type="InterPro" id="IPR045121">
    <property type="entry name" value="CoAse"/>
</dbReference>
<comment type="cofactor">
    <cofactor evidence="1">
        <name>Mn(2+)</name>
        <dbReference type="ChEBI" id="CHEBI:29035"/>
    </cofactor>
</comment>
<accession>A0A6J7RSD5</accession>
<name>A0A6J7RSD5_9ZZZZ</name>
<evidence type="ECO:0000256" key="4">
    <source>
        <dbReference type="ARBA" id="ARBA00022801"/>
    </source>
</evidence>
<dbReference type="EMBL" id="CAFBPU010000019">
    <property type="protein sequence ID" value="CAB5031873.1"/>
    <property type="molecule type" value="Genomic_DNA"/>
</dbReference>
<evidence type="ECO:0000256" key="1">
    <source>
        <dbReference type="ARBA" id="ARBA00001936"/>
    </source>
</evidence>
<dbReference type="Pfam" id="PF00293">
    <property type="entry name" value="NUDIX"/>
    <property type="match status" value="1"/>
</dbReference>
<dbReference type="AlphaFoldDB" id="A0A6J7RSD5"/>
<evidence type="ECO:0000259" key="7">
    <source>
        <dbReference type="PROSITE" id="PS51462"/>
    </source>
</evidence>
<feature type="domain" description="Nudix hydrolase" evidence="7">
    <location>
        <begin position="38"/>
        <end position="178"/>
    </location>
</feature>
<dbReference type="InterPro" id="IPR000086">
    <property type="entry name" value="NUDIX_hydrolase_dom"/>
</dbReference>
<evidence type="ECO:0000256" key="6">
    <source>
        <dbReference type="ARBA" id="ARBA00023211"/>
    </source>
</evidence>
<evidence type="ECO:0000313" key="9">
    <source>
        <dbReference type="EMBL" id="CAB4939925.1"/>
    </source>
</evidence>
<evidence type="ECO:0000256" key="2">
    <source>
        <dbReference type="ARBA" id="ARBA00001946"/>
    </source>
</evidence>
<dbReference type="InterPro" id="IPR015797">
    <property type="entry name" value="NUDIX_hydrolase-like_dom_sf"/>
</dbReference>
<protein>
    <submittedName>
        <fullName evidence="10">Unannotated protein</fullName>
    </submittedName>
</protein>
<dbReference type="EMBL" id="CAFBND010000031">
    <property type="protein sequence ID" value="CAB4939925.1"/>
    <property type="molecule type" value="Genomic_DNA"/>
</dbReference>
<evidence type="ECO:0000256" key="5">
    <source>
        <dbReference type="ARBA" id="ARBA00022842"/>
    </source>
</evidence>
<organism evidence="10">
    <name type="scientific">freshwater metagenome</name>
    <dbReference type="NCBI Taxonomy" id="449393"/>
    <lineage>
        <taxon>unclassified sequences</taxon>
        <taxon>metagenomes</taxon>
        <taxon>ecological metagenomes</taxon>
    </lineage>
</organism>
<keyword evidence="6" id="KW-0464">Manganese</keyword>
<evidence type="ECO:0000313" key="8">
    <source>
        <dbReference type="EMBL" id="CAB4849008.1"/>
    </source>
</evidence>